<dbReference type="Pfam" id="PF13473">
    <property type="entry name" value="Cupredoxin_1"/>
    <property type="match status" value="1"/>
</dbReference>
<dbReference type="SUPFAM" id="SSF49503">
    <property type="entry name" value="Cupredoxins"/>
    <property type="match status" value="1"/>
</dbReference>
<proteinExistence type="predicted"/>
<comment type="caution">
    <text evidence="2">The sequence shown here is derived from an EMBL/GenBank/DDBJ whole genome shotgun (WGS) entry which is preliminary data.</text>
</comment>
<reference evidence="3" key="1">
    <citation type="journal article" date="2019" name="Int. J. Syst. Evol. Microbiol.">
        <title>The Global Catalogue of Microorganisms (GCM) 10K type strain sequencing project: providing services to taxonomists for standard genome sequencing and annotation.</title>
        <authorList>
            <consortium name="The Broad Institute Genomics Platform"/>
            <consortium name="The Broad Institute Genome Sequencing Center for Infectious Disease"/>
            <person name="Wu L."/>
            <person name="Ma J."/>
        </authorList>
    </citation>
    <scope>NUCLEOTIDE SEQUENCE [LARGE SCALE GENOMIC DNA]</scope>
    <source>
        <strain evidence="3">CGMCC 1.15922</strain>
    </source>
</reference>
<evidence type="ECO:0000259" key="1">
    <source>
        <dbReference type="Pfam" id="PF13473"/>
    </source>
</evidence>
<gene>
    <name evidence="2" type="ORF">GCM10011501_00980</name>
</gene>
<evidence type="ECO:0000313" key="2">
    <source>
        <dbReference type="EMBL" id="GHE77302.1"/>
    </source>
</evidence>
<keyword evidence="3" id="KW-1185">Reference proteome</keyword>
<dbReference type="InterPro" id="IPR028096">
    <property type="entry name" value="EfeO_Cupredoxin"/>
</dbReference>
<organism evidence="2 3">
    <name type="scientific">Thalassotalea profundi</name>
    <dbReference type="NCBI Taxonomy" id="2036687"/>
    <lineage>
        <taxon>Bacteria</taxon>
        <taxon>Pseudomonadati</taxon>
        <taxon>Pseudomonadota</taxon>
        <taxon>Gammaproteobacteria</taxon>
        <taxon>Alteromonadales</taxon>
        <taxon>Colwelliaceae</taxon>
        <taxon>Thalassotalea</taxon>
    </lineage>
</organism>
<sequence length="121" mass="13820">MWSNLLNKILTQLLLVSFLILSTEIEAADNTYYLVIENHVFKPSVIEIPPNKKVKLVIHNKDKLPEEFDSFDLNREKVIFAGKKSTIYIGPLPAGEYYFIGEYHPVSAQGKVLIKELKNAD</sequence>
<protein>
    <recommendedName>
        <fullName evidence="1">EfeO-type cupredoxin-like domain-containing protein</fullName>
    </recommendedName>
</protein>
<accession>A0ABQ3IEG2</accession>
<dbReference type="EMBL" id="BNAH01000001">
    <property type="protein sequence ID" value="GHE77302.1"/>
    <property type="molecule type" value="Genomic_DNA"/>
</dbReference>
<dbReference type="RefSeq" id="WP_189376133.1">
    <property type="nucleotide sequence ID" value="NZ_BNAH01000001.1"/>
</dbReference>
<dbReference type="Proteomes" id="UP000626370">
    <property type="component" value="Unassembled WGS sequence"/>
</dbReference>
<evidence type="ECO:0000313" key="3">
    <source>
        <dbReference type="Proteomes" id="UP000626370"/>
    </source>
</evidence>
<name>A0ABQ3IEG2_9GAMM</name>
<feature type="domain" description="EfeO-type cupredoxin-like" evidence="1">
    <location>
        <begin position="13"/>
        <end position="113"/>
    </location>
</feature>
<dbReference type="InterPro" id="IPR008972">
    <property type="entry name" value="Cupredoxin"/>
</dbReference>
<dbReference type="Gene3D" id="2.60.40.420">
    <property type="entry name" value="Cupredoxins - blue copper proteins"/>
    <property type="match status" value="1"/>
</dbReference>